<dbReference type="GO" id="GO:0009313">
    <property type="term" value="P:oligosaccharide catabolic process"/>
    <property type="evidence" value="ECO:0007669"/>
    <property type="project" value="TreeGrafter"/>
</dbReference>
<dbReference type="SMART" id="SM00642">
    <property type="entry name" value="Aamy"/>
    <property type="match status" value="1"/>
</dbReference>
<dbReference type="InterPro" id="IPR006047">
    <property type="entry name" value="GH13_cat_dom"/>
</dbReference>
<dbReference type="Proteomes" id="UP000292781">
    <property type="component" value="Unassembled WGS sequence"/>
</dbReference>
<dbReference type="OrthoDB" id="9805159at2"/>
<organism evidence="6 7">
    <name type="scientific">Siculibacillus lacustris</name>
    <dbReference type="NCBI Taxonomy" id="1549641"/>
    <lineage>
        <taxon>Bacteria</taxon>
        <taxon>Pseudomonadati</taxon>
        <taxon>Pseudomonadota</taxon>
        <taxon>Alphaproteobacteria</taxon>
        <taxon>Hyphomicrobiales</taxon>
        <taxon>Ancalomicrobiaceae</taxon>
        <taxon>Siculibacillus</taxon>
    </lineage>
</organism>
<dbReference type="Pfam" id="PF00128">
    <property type="entry name" value="Alpha-amylase"/>
    <property type="match status" value="1"/>
</dbReference>
<proteinExistence type="inferred from homology"/>
<dbReference type="FunFam" id="3.90.400.10:FF:000002">
    <property type="entry name" value="Sucrose isomerase"/>
    <property type="match status" value="1"/>
</dbReference>
<dbReference type="InterPro" id="IPR013780">
    <property type="entry name" value="Glyco_hydro_b"/>
</dbReference>
<reference evidence="6 7" key="1">
    <citation type="submission" date="2019-02" db="EMBL/GenBank/DDBJ databases">
        <title>Siculibacillus lacustris gen. nov., sp. nov., a new rosette-forming bacterium isolated from a freshwater crater lake (Lake St. Ana, Romania).</title>
        <authorList>
            <person name="Felfoldi T."/>
            <person name="Marton Z."/>
            <person name="Szabo A."/>
            <person name="Mentes A."/>
            <person name="Boka K."/>
            <person name="Marialigeti K."/>
            <person name="Mathe I."/>
            <person name="Koncz M."/>
            <person name="Schumann P."/>
            <person name="Toth E."/>
        </authorList>
    </citation>
    <scope>NUCLEOTIDE SEQUENCE [LARGE SCALE GENOMIC DNA]</scope>
    <source>
        <strain evidence="6 7">SA-279</strain>
    </source>
</reference>
<dbReference type="InterPro" id="IPR017853">
    <property type="entry name" value="GH"/>
</dbReference>
<dbReference type="GO" id="GO:0004556">
    <property type="term" value="F:alpha-amylase activity"/>
    <property type="evidence" value="ECO:0007669"/>
    <property type="project" value="TreeGrafter"/>
</dbReference>
<comment type="similarity">
    <text evidence="1">Belongs to the glycosyl hydrolase 13 family.</text>
</comment>
<feature type="compositionally biased region" description="Basic and acidic residues" evidence="4">
    <location>
        <begin position="382"/>
        <end position="403"/>
    </location>
</feature>
<keyword evidence="3" id="KW-0326">Glycosidase</keyword>
<dbReference type="SUPFAM" id="SSF51011">
    <property type="entry name" value="Glycosyl hydrolase domain"/>
    <property type="match status" value="1"/>
</dbReference>
<keyword evidence="7" id="KW-1185">Reference proteome</keyword>
<evidence type="ECO:0000313" key="7">
    <source>
        <dbReference type="Proteomes" id="UP000292781"/>
    </source>
</evidence>
<dbReference type="SUPFAM" id="SSF51445">
    <property type="entry name" value="(Trans)glycosidases"/>
    <property type="match status" value="1"/>
</dbReference>
<dbReference type="RefSeq" id="WP_131310226.1">
    <property type="nucleotide sequence ID" value="NZ_SJFN01000020.1"/>
</dbReference>
<dbReference type="Gene3D" id="3.90.400.10">
    <property type="entry name" value="Oligo-1,6-glucosidase, Domain 2"/>
    <property type="match status" value="1"/>
</dbReference>
<dbReference type="EMBL" id="SJFN01000020">
    <property type="protein sequence ID" value="TBW36469.1"/>
    <property type="molecule type" value="Genomic_DNA"/>
</dbReference>
<evidence type="ECO:0000256" key="3">
    <source>
        <dbReference type="ARBA" id="ARBA00023295"/>
    </source>
</evidence>
<feature type="domain" description="Glycosyl hydrolase family 13 catalytic" evidence="5">
    <location>
        <begin position="25"/>
        <end position="404"/>
    </location>
</feature>
<evidence type="ECO:0000256" key="4">
    <source>
        <dbReference type="SAM" id="MobiDB-lite"/>
    </source>
</evidence>
<evidence type="ECO:0000256" key="1">
    <source>
        <dbReference type="ARBA" id="ARBA00008061"/>
    </source>
</evidence>
<feature type="region of interest" description="Disordered" evidence="4">
    <location>
        <begin position="378"/>
        <end position="404"/>
    </location>
</feature>
<accession>A0A4Q9VNR9</accession>
<evidence type="ECO:0000256" key="2">
    <source>
        <dbReference type="ARBA" id="ARBA00022801"/>
    </source>
</evidence>
<dbReference type="CDD" id="cd11331">
    <property type="entry name" value="AmyAc_OligoGlu_like"/>
    <property type="match status" value="1"/>
</dbReference>
<evidence type="ECO:0000313" key="6">
    <source>
        <dbReference type="EMBL" id="TBW36469.1"/>
    </source>
</evidence>
<keyword evidence="2" id="KW-0378">Hydrolase</keyword>
<dbReference type="InterPro" id="IPR045857">
    <property type="entry name" value="O16G_dom_2"/>
</dbReference>
<sequence length="541" mass="60318">MTVKPTAFPQDVRDHPWWRRGIVYQVYPWSFQDSNGDGMGDLPGILARLDHLERLGIDAVWLSPVYPSPMKDFGYDISDYCGVDPRFGTLADLDRLIAELHGRGMKLIMDFVPNHTSDQHPWFEESASSRTNPKADWYIWHDPAPDGGPPNNWRSMFGGIGWEWCEARGQYYYHAFLKEQCDLNWRNPAVVAAMHDMLRFWLARGVDGFRVDVIWHLLKDPGFRDNPPNPDWTPDEPEVRHILQIMTCDQPGILDLVKGFRKVLDEFPDKVLIGELYLSVERLCAYYGDALDGAHLPFNFHLLMDPWTAETVGGLIRDYEAALPPGAWPNWVLGNHDNGRVASRFGAPQARVAAMFLLTARGTPTIFQGDEIGLANGVIPPDRVRDPQEKNEPGLPGHNRDIARTPMQWDAGPKAGFTTGEPWLPLVPGHKVCNVAAQEADPGSMLNLHRRLIALRRSHPALAVGDVRVLAARGDLLAYERRAGDEAFVVVLNLGHGPIEAEIAEAVGGRIVISCKGGRKGESVGSRLLLDGDDGVIVARP</sequence>
<dbReference type="Gene3D" id="3.20.20.80">
    <property type="entry name" value="Glycosidases"/>
    <property type="match status" value="1"/>
</dbReference>
<gene>
    <name evidence="6" type="ORF">EYW49_14115</name>
</gene>
<protein>
    <submittedName>
        <fullName evidence="6">DUF3459 domain-containing protein</fullName>
    </submittedName>
</protein>
<name>A0A4Q9VNR9_9HYPH</name>
<evidence type="ECO:0000259" key="5">
    <source>
        <dbReference type="SMART" id="SM00642"/>
    </source>
</evidence>
<dbReference type="Gene3D" id="2.60.40.1180">
    <property type="entry name" value="Golgi alpha-mannosidase II"/>
    <property type="match status" value="1"/>
</dbReference>
<dbReference type="AlphaFoldDB" id="A0A4Q9VNR9"/>
<dbReference type="PANTHER" id="PTHR10357">
    <property type="entry name" value="ALPHA-AMYLASE FAMILY MEMBER"/>
    <property type="match status" value="1"/>
</dbReference>
<comment type="caution">
    <text evidence="6">The sequence shown here is derived from an EMBL/GenBank/DDBJ whole genome shotgun (WGS) entry which is preliminary data.</text>
</comment>
<dbReference type="PANTHER" id="PTHR10357:SF179">
    <property type="entry name" value="NEUTRAL AND BASIC AMINO ACID TRANSPORT PROTEIN RBAT"/>
    <property type="match status" value="1"/>
</dbReference>